<evidence type="ECO:0000256" key="1">
    <source>
        <dbReference type="SAM" id="Phobius"/>
    </source>
</evidence>
<keyword evidence="1" id="KW-0812">Transmembrane</keyword>
<keyword evidence="1" id="KW-0472">Membrane</keyword>
<proteinExistence type="predicted"/>
<feature type="chain" id="PRO_5038746367" evidence="2">
    <location>
        <begin position="22"/>
        <end position="207"/>
    </location>
</feature>
<organism evidence="3 4">
    <name type="scientific">Candidatus Gallitreponema excrementavium</name>
    <dbReference type="NCBI Taxonomy" id="2840840"/>
    <lineage>
        <taxon>Bacteria</taxon>
        <taxon>Pseudomonadati</taxon>
        <taxon>Spirochaetota</taxon>
        <taxon>Spirochaetia</taxon>
        <taxon>Spirochaetales</taxon>
        <taxon>Candidatus Gallitreponema</taxon>
    </lineage>
</organism>
<evidence type="ECO:0000256" key="2">
    <source>
        <dbReference type="SAM" id="SignalP"/>
    </source>
</evidence>
<accession>A0A9D9N2G5</accession>
<evidence type="ECO:0000313" key="4">
    <source>
        <dbReference type="Proteomes" id="UP000823638"/>
    </source>
</evidence>
<reference evidence="3" key="1">
    <citation type="submission" date="2020-10" db="EMBL/GenBank/DDBJ databases">
        <authorList>
            <person name="Gilroy R."/>
        </authorList>
    </citation>
    <scope>NUCLEOTIDE SEQUENCE</scope>
    <source>
        <strain evidence="3">10532</strain>
    </source>
</reference>
<gene>
    <name evidence="3" type="ORF">IAA81_06810</name>
</gene>
<name>A0A9D9N2G5_9SPIR</name>
<keyword evidence="1" id="KW-1133">Transmembrane helix</keyword>
<keyword evidence="2" id="KW-0732">Signal</keyword>
<protein>
    <submittedName>
        <fullName evidence="3">Uncharacterized protein</fullName>
    </submittedName>
</protein>
<comment type="caution">
    <text evidence="3">The sequence shown here is derived from an EMBL/GenBank/DDBJ whole genome shotgun (WGS) entry which is preliminary data.</text>
</comment>
<sequence>MKFHRCIAIILLLFFSFSSLMSQTVTPAPIEDGEIPLWASELRRFEIVSFGSLPFAMMLSTIGYDSYRYFSNGMDGNYAPWPFKKTSSAGYTEDEQKNIFFTAIGISLGAALIDQGIRFLVRAREKRLAESRQRGNIVITPVSGSPDTTAVPEEQDLPAEENNLGKNINAEGSDLSAIESRNTEFNNRVENFLLNNEAVLISLDKET</sequence>
<feature type="transmembrane region" description="Helical" evidence="1">
    <location>
        <begin position="99"/>
        <end position="121"/>
    </location>
</feature>
<dbReference type="Proteomes" id="UP000823638">
    <property type="component" value="Unassembled WGS sequence"/>
</dbReference>
<feature type="signal peptide" evidence="2">
    <location>
        <begin position="1"/>
        <end position="21"/>
    </location>
</feature>
<reference evidence="3" key="2">
    <citation type="journal article" date="2021" name="PeerJ">
        <title>Extensive microbial diversity within the chicken gut microbiome revealed by metagenomics and culture.</title>
        <authorList>
            <person name="Gilroy R."/>
            <person name="Ravi A."/>
            <person name="Getino M."/>
            <person name="Pursley I."/>
            <person name="Horton D.L."/>
            <person name="Alikhan N.F."/>
            <person name="Baker D."/>
            <person name="Gharbi K."/>
            <person name="Hall N."/>
            <person name="Watson M."/>
            <person name="Adriaenssens E.M."/>
            <person name="Foster-Nyarko E."/>
            <person name="Jarju S."/>
            <person name="Secka A."/>
            <person name="Antonio M."/>
            <person name="Oren A."/>
            <person name="Chaudhuri R.R."/>
            <person name="La Ragione R."/>
            <person name="Hildebrand F."/>
            <person name="Pallen M.J."/>
        </authorList>
    </citation>
    <scope>NUCLEOTIDE SEQUENCE</scope>
    <source>
        <strain evidence="3">10532</strain>
    </source>
</reference>
<dbReference type="AlphaFoldDB" id="A0A9D9N2G5"/>
<evidence type="ECO:0000313" key="3">
    <source>
        <dbReference type="EMBL" id="MBO8457922.1"/>
    </source>
</evidence>
<dbReference type="EMBL" id="JADIMM010000080">
    <property type="protein sequence ID" value="MBO8457922.1"/>
    <property type="molecule type" value="Genomic_DNA"/>
</dbReference>